<evidence type="ECO:0000256" key="2">
    <source>
        <dbReference type="ARBA" id="ARBA00007422"/>
    </source>
</evidence>
<evidence type="ECO:0000256" key="6">
    <source>
        <dbReference type="ARBA" id="ARBA00023235"/>
    </source>
</evidence>
<evidence type="ECO:0000313" key="10">
    <source>
        <dbReference type="Proteomes" id="UP000092671"/>
    </source>
</evidence>
<dbReference type="EC" id="5.3.1.1" evidence="7 8"/>
<dbReference type="GO" id="GO:0005829">
    <property type="term" value="C:cytosol"/>
    <property type="evidence" value="ECO:0007669"/>
    <property type="project" value="TreeGrafter"/>
</dbReference>
<name>A0A1B8PIF6_MORNO</name>
<evidence type="ECO:0000256" key="4">
    <source>
        <dbReference type="ARBA" id="ARBA00022490"/>
    </source>
</evidence>
<protein>
    <recommendedName>
        <fullName evidence="7 8">Triosephosphate isomerase</fullName>
        <shortName evidence="7">TIM</shortName>
        <shortName evidence="7">TPI</shortName>
        <ecNumber evidence="7 8">5.3.1.1</ecNumber>
    </recommendedName>
    <alternativeName>
        <fullName evidence="7">Triose-phosphate isomerase</fullName>
    </alternativeName>
</protein>
<keyword evidence="4 7" id="KW-0963">Cytoplasm</keyword>
<dbReference type="UniPathway" id="UPA00109">
    <property type="reaction ID" value="UER00189"/>
</dbReference>
<dbReference type="InterPro" id="IPR035990">
    <property type="entry name" value="TIM_sf"/>
</dbReference>
<dbReference type="GO" id="GO:0046166">
    <property type="term" value="P:glyceraldehyde-3-phosphate biosynthetic process"/>
    <property type="evidence" value="ECO:0007669"/>
    <property type="project" value="TreeGrafter"/>
</dbReference>
<feature type="active site" description="Proton acceptor" evidence="7">
    <location>
        <position position="173"/>
    </location>
</feature>
<dbReference type="AlphaFoldDB" id="A0A1B8PIF6"/>
<comment type="similarity">
    <text evidence="2 7 8">Belongs to the triosephosphate isomerase family.</text>
</comment>
<evidence type="ECO:0000256" key="8">
    <source>
        <dbReference type="RuleBase" id="RU363013"/>
    </source>
</evidence>
<dbReference type="GO" id="GO:0006096">
    <property type="term" value="P:glycolytic process"/>
    <property type="evidence" value="ECO:0007669"/>
    <property type="project" value="UniProtKB-UniRule"/>
</dbReference>
<dbReference type="InterPro" id="IPR000652">
    <property type="entry name" value="Triosephosphate_isomerase"/>
</dbReference>
<dbReference type="OrthoDB" id="9809429at2"/>
<dbReference type="CDD" id="cd00311">
    <property type="entry name" value="TIM"/>
    <property type="match status" value="1"/>
</dbReference>
<dbReference type="Pfam" id="PF00121">
    <property type="entry name" value="TIM"/>
    <property type="match status" value="1"/>
</dbReference>
<feature type="binding site" evidence="7">
    <location>
        <begin position="9"/>
        <end position="11"/>
    </location>
    <ligand>
        <name>substrate</name>
    </ligand>
</feature>
<dbReference type="HAMAP" id="MF_00147_B">
    <property type="entry name" value="TIM_B"/>
    <property type="match status" value="1"/>
</dbReference>
<dbReference type="InterPro" id="IPR022896">
    <property type="entry name" value="TrioseP_Isoase_bac/euk"/>
</dbReference>
<evidence type="ECO:0000256" key="1">
    <source>
        <dbReference type="ARBA" id="ARBA00004939"/>
    </source>
</evidence>
<proteinExistence type="inferred from homology"/>
<dbReference type="PROSITE" id="PS00171">
    <property type="entry name" value="TIM_1"/>
    <property type="match status" value="1"/>
</dbReference>
<evidence type="ECO:0000313" key="9">
    <source>
        <dbReference type="EMBL" id="OBX49404.1"/>
    </source>
</evidence>
<accession>A0A1B8PIF6</accession>
<sequence length="259" mass="27610">MSQKYVIGNWKLNPATLSDAIALATSLNNSKDQGCTVGVVPALVHLSAVKNALADGIILGVQDITHKTADIGAFTGDVSACQVAKMGAGFTLIGHSERRQHHGETEEILSAKINHALTCGLSVIYCIGESQDEHERGETFRTLKNQLTVLESFAQSSTRTDSTDIAKFIIAYEPVWAIGTGLTPTPDDIEKTHRFIKDELSAFGMTAPILYGGSVNDKNAPQFAKSELIDGVLVGGASLKSEHFNAIIDAFANPSNPSK</sequence>
<comment type="caution">
    <text evidence="9">The sequence shown here is derived from an EMBL/GenBank/DDBJ whole genome shotgun (WGS) entry which is preliminary data.</text>
</comment>
<dbReference type="GO" id="GO:0006094">
    <property type="term" value="P:gluconeogenesis"/>
    <property type="evidence" value="ECO:0007669"/>
    <property type="project" value="UniProtKB-UniRule"/>
</dbReference>
<dbReference type="UniPathway" id="UPA00138"/>
<reference evidence="9 10" key="1">
    <citation type="submission" date="2016-06" db="EMBL/GenBank/DDBJ databases">
        <title>Draft genome of Moraxella nonliquefaciens CCUG 60284.</title>
        <authorList>
            <person name="Salva-Serra F."/>
            <person name="Engstrom-Jakobsson H."/>
            <person name="Thorell K."/>
            <person name="Gonzales-Siles L."/>
            <person name="Karlsson R."/>
            <person name="Boulund F."/>
            <person name="Engstrand L."/>
            <person name="Kristiansson E."/>
            <person name="Moore E."/>
        </authorList>
    </citation>
    <scope>NUCLEOTIDE SEQUENCE [LARGE SCALE GENOMIC DNA]</scope>
    <source>
        <strain evidence="9 10">CCUG 60284</strain>
    </source>
</reference>
<comment type="catalytic activity">
    <reaction evidence="7 8">
        <text>D-glyceraldehyde 3-phosphate = dihydroxyacetone phosphate</text>
        <dbReference type="Rhea" id="RHEA:18585"/>
        <dbReference type="ChEBI" id="CHEBI:57642"/>
        <dbReference type="ChEBI" id="CHEBI:59776"/>
        <dbReference type="EC" id="5.3.1.1"/>
    </reaction>
</comment>
<comment type="function">
    <text evidence="7">Involved in the gluconeogenesis. Catalyzes stereospecifically the conversion of dihydroxyacetone phosphate (DHAP) to D-glyceraldehyde-3-phosphate (G3P).</text>
</comment>
<dbReference type="PROSITE" id="PS51440">
    <property type="entry name" value="TIM_2"/>
    <property type="match status" value="1"/>
</dbReference>
<comment type="subunit">
    <text evidence="7 8">Homodimer.</text>
</comment>
<gene>
    <name evidence="7" type="primary">tpiA</name>
    <name evidence="9" type="ORF">A9Z60_03265</name>
</gene>
<comment type="pathway">
    <text evidence="1">Carbohydrate metabolism; erythritol degradation.</text>
</comment>
<dbReference type="InterPro" id="IPR020861">
    <property type="entry name" value="Triosephosphate_isomerase_AS"/>
</dbReference>
<dbReference type="InterPro" id="IPR013785">
    <property type="entry name" value="Aldolase_TIM"/>
</dbReference>
<dbReference type="GO" id="GO:0019563">
    <property type="term" value="P:glycerol catabolic process"/>
    <property type="evidence" value="ECO:0007669"/>
    <property type="project" value="TreeGrafter"/>
</dbReference>
<keyword evidence="3 7" id="KW-0312">Gluconeogenesis</keyword>
<dbReference type="Proteomes" id="UP000092671">
    <property type="component" value="Unassembled WGS sequence"/>
</dbReference>
<evidence type="ECO:0000256" key="7">
    <source>
        <dbReference type="HAMAP-Rule" id="MF_00147"/>
    </source>
</evidence>
<dbReference type="EMBL" id="LZDN01000039">
    <property type="protein sequence ID" value="OBX49404.1"/>
    <property type="molecule type" value="Genomic_DNA"/>
</dbReference>
<feature type="binding site" evidence="7">
    <location>
        <position position="179"/>
    </location>
    <ligand>
        <name>substrate</name>
    </ligand>
</feature>
<evidence type="ECO:0000256" key="5">
    <source>
        <dbReference type="ARBA" id="ARBA00023152"/>
    </source>
</evidence>
<dbReference type="Gene3D" id="3.20.20.70">
    <property type="entry name" value="Aldolase class I"/>
    <property type="match status" value="1"/>
</dbReference>
<comment type="subcellular location">
    <subcellularLocation>
        <location evidence="7 8">Cytoplasm</location>
    </subcellularLocation>
</comment>
<dbReference type="SUPFAM" id="SSF51351">
    <property type="entry name" value="Triosephosphate isomerase (TIM)"/>
    <property type="match status" value="1"/>
</dbReference>
<dbReference type="NCBIfam" id="TIGR00419">
    <property type="entry name" value="tim"/>
    <property type="match status" value="1"/>
</dbReference>
<keyword evidence="5 7" id="KW-0324">Glycolysis</keyword>
<dbReference type="PANTHER" id="PTHR21139">
    <property type="entry name" value="TRIOSEPHOSPHATE ISOMERASE"/>
    <property type="match status" value="1"/>
</dbReference>
<dbReference type="RefSeq" id="WP_066893590.1">
    <property type="nucleotide sequence ID" value="NZ_LZDN01000039.1"/>
</dbReference>
<keyword evidence="6 7" id="KW-0413">Isomerase</keyword>
<dbReference type="PANTHER" id="PTHR21139:SF42">
    <property type="entry name" value="TRIOSEPHOSPHATE ISOMERASE"/>
    <property type="match status" value="1"/>
</dbReference>
<evidence type="ECO:0000256" key="3">
    <source>
        <dbReference type="ARBA" id="ARBA00022432"/>
    </source>
</evidence>
<feature type="active site" description="Electrophile" evidence="7">
    <location>
        <position position="95"/>
    </location>
</feature>
<dbReference type="GO" id="GO:0004807">
    <property type="term" value="F:triose-phosphate isomerase activity"/>
    <property type="evidence" value="ECO:0007669"/>
    <property type="project" value="UniProtKB-UniRule"/>
</dbReference>
<feature type="binding site" evidence="7">
    <location>
        <position position="214"/>
    </location>
    <ligand>
        <name>substrate</name>
    </ligand>
</feature>
<feature type="binding site" evidence="7">
    <location>
        <begin position="235"/>
        <end position="236"/>
    </location>
    <ligand>
        <name>substrate</name>
    </ligand>
</feature>
<organism evidence="9 10">
    <name type="scientific">Moraxella nonliquefaciens</name>
    <dbReference type="NCBI Taxonomy" id="478"/>
    <lineage>
        <taxon>Bacteria</taxon>
        <taxon>Pseudomonadati</taxon>
        <taxon>Pseudomonadota</taxon>
        <taxon>Gammaproteobacteria</taxon>
        <taxon>Moraxellales</taxon>
        <taxon>Moraxellaceae</taxon>
        <taxon>Moraxella</taxon>
    </lineage>
</organism>
<comment type="pathway">
    <text evidence="7 8">Carbohydrate biosynthesis; gluconeogenesis.</text>
</comment>
<comment type="pathway">
    <text evidence="7 8">Carbohydrate degradation; glycolysis; D-glyceraldehyde 3-phosphate from glycerone phosphate: step 1/1.</text>
</comment>